<dbReference type="RefSeq" id="WP_074375047.1">
    <property type="nucleotide sequence ID" value="NZ_FSSB01000036.1"/>
</dbReference>
<dbReference type="AlphaFoldDB" id="A0A1N6MB25"/>
<gene>
    <name evidence="2" type="ORF">VSP9026_04427</name>
</gene>
<feature type="transmembrane region" description="Helical" evidence="1">
    <location>
        <begin position="41"/>
        <end position="61"/>
    </location>
</feature>
<sequence>MSIHEQGGGFGDPDAVKEHERKIDLLKHKQIQEVSKSNNRIAVFNIVIALVNVGIFIYQVFYRK</sequence>
<evidence type="ECO:0000313" key="2">
    <source>
        <dbReference type="EMBL" id="SIO96624.1"/>
    </source>
</evidence>
<name>A0A1N6MB25_9VIBR</name>
<proteinExistence type="predicted"/>
<keyword evidence="1" id="KW-0472">Membrane</keyword>
<dbReference type="Proteomes" id="UP000184774">
    <property type="component" value="Unassembled WGS sequence"/>
</dbReference>
<evidence type="ECO:0000256" key="1">
    <source>
        <dbReference type="SAM" id="Phobius"/>
    </source>
</evidence>
<accession>A0A1N6MB25</accession>
<organism evidence="2 3">
    <name type="scientific">Vibrio spartinae</name>
    <dbReference type="NCBI Taxonomy" id="1918945"/>
    <lineage>
        <taxon>Bacteria</taxon>
        <taxon>Pseudomonadati</taxon>
        <taxon>Pseudomonadota</taxon>
        <taxon>Gammaproteobacteria</taxon>
        <taxon>Vibrionales</taxon>
        <taxon>Vibrionaceae</taxon>
        <taxon>Vibrio</taxon>
    </lineage>
</organism>
<protein>
    <submittedName>
        <fullName evidence="2">Uncharacterized protein</fullName>
    </submittedName>
</protein>
<keyword evidence="1" id="KW-1133">Transmembrane helix</keyword>
<keyword evidence="1" id="KW-0812">Transmembrane</keyword>
<reference evidence="2 3" key="1">
    <citation type="submission" date="2016-12" db="EMBL/GenBank/DDBJ databases">
        <authorList>
            <person name="Song W.-J."/>
            <person name="Kurnit D.M."/>
        </authorList>
    </citation>
    <scope>NUCLEOTIDE SEQUENCE [LARGE SCALE GENOMIC DNA]</scope>
    <source>
        <strain evidence="2 3">CECT 9026</strain>
    </source>
</reference>
<evidence type="ECO:0000313" key="3">
    <source>
        <dbReference type="Proteomes" id="UP000184774"/>
    </source>
</evidence>
<dbReference type="EMBL" id="FSSB01000036">
    <property type="protein sequence ID" value="SIO96624.1"/>
    <property type="molecule type" value="Genomic_DNA"/>
</dbReference>